<feature type="transmembrane region" description="Helical" evidence="6">
    <location>
        <begin position="172"/>
        <end position="195"/>
    </location>
</feature>
<keyword evidence="5 6" id="KW-0472">Membrane</keyword>
<evidence type="ECO:0000313" key="9">
    <source>
        <dbReference type="Proteomes" id="UP000010474"/>
    </source>
</evidence>
<dbReference type="InterPro" id="IPR050469">
    <property type="entry name" value="Diguanylate_Cyclase"/>
</dbReference>
<dbReference type="SUPFAM" id="SSF55785">
    <property type="entry name" value="PYP-like sensor domain (PAS domain)"/>
    <property type="match status" value="1"/>
</dbReference>
<dbReference type="eggNOG" id="COG3447">
    <property type="taxonomic scope" value="Bacteria"/>
</dbReference>
<feature type="transmembrane region" description="Helical" evidence="6">
    <location>
        <begin position="207"/>
        <end position="225"/>
    </location>
</feature>
<feature type="transmembrane region" description="Helical" evidence="6">
    <location>
        <begin position="21"/>
        <end position="40"/>
    </location>
</feature>
<reference evidence="9" key="1">
    <citation type="journal article" date="2013" name="Proc. Natl. Acad. Sci. U.S.A.">
        <title>Improving the coverage of the cyanobacterial phylum using diversity-driven genome sequencing.</title>
        <authorList>
            <person name="Shih P.M."/>
            <person name="Wu D."/>
            <person name="Latifi A."/>
            <person name="Axen S.D."/>
            <person name="Fewer D.P."/>
            <person name="Talla E."/>
            <person name="Calteau A."/>
            <person name="Cai F."/>
            <person name="Tandeau de Marsac N."/>
            <person name="Rippka R."/>
            <person name="Herdman M."/>
            <person name="Sivonen K."/>
            <person name="Coursin T."/>
            <person name="Laurent T."/>
            <person name="Goodwin L."/>
            <person name="Nolan M."/>
            <person name="Davenport K.W."/>
            <person name="Han C.S."/>
            <person name="Rubin E.M."/>
            <person name="Eisen J.A."/>
            <person name="Woyke T."/>
            <person name="Gugger M."/>
            <person name="Kerfeld C.A."/>
        </authorList>
    </citation>
    <scope>NUCLEOTIDE SEQUENCE [LARGE SCALE GENOMIC DNA]</scope>
    <source>
        <strain evidence="9">ATCC 27899 / PCC 7122</strain>
    </source>
</reference>
<evidence type="ECO:0000256" key="1">
    <source>
        <dbReference type="ARBA" id="ARBA00004651"/>
    </source>
</evidence>
<dbReference type="Pfam" id="PF05231">
    <property type="entry name" value="MASE1"/>
    <property type="match status" value="1"/>
</dbReference>
<dbReference type="NCBIfam" id="TIGR00254">
    <property type="entry name" value="GGDEF"/>
    <property type="match status" value="1"/>
</dbReference>
<dbReference type="eggNOG" id="COG3706">
    <property type="taxonomic scope" value="Bacteria"/>
</dbReference>
<dbReference type="GO" id="GO:0052621">
    <property type="term" value="F:diguanylate cyclase activity"/>
    <property type="evidence" value="ECO:0007669"/>
    <property type="project" value="TreeGrafter"/>
</dbReference>
<dbReference type="Gene3D" id="3.30.450.20">
    <property type="entry name" value="PAS domain"/>
    <property type="match status" value="1"/>
</dbReference>
<evidence type="ECO:0000256" key="6">
    <source>
        <dbReference type="SAM" id="Phobius"/>
    </source>
</evidence>
<keyword evidence="2" id="KW-1003">Cell membrane</keyword>
<accession>K9ZQ47</accession>
<evidence type="ECO:0000256" key="2">
    <source>
        <dbReference type="ARBA" id="ARBA00022475"/>
    </source>
</evidence>
<comment type="subcellular location">
    <subcellularLocation>
        <location evidence="1">Cell membrane</location>
        <topology evidence="1">Multi-pass membrane protein</topology>
    </subcellularLocation>
</comment>
<dbReference type="PANTHER" id="PTHR45138">
    <property type="entry name" value="REGULATORY COMPONENTS OF SENSORY TRANSDUCTION SYSTEM"/>
    <property type="match status" value="1"/>
</dbReference>
<gene>
    <name evidence="8" type="ordered locus">Anacy_5616</name>
</gene>
<feature type="transmembrane region" description="Helical" evidence="6">
    <location>
        <begin position="279"/>
        <end position="300"/>
    </location>
</feature>
<feature type="transmembrane region" description="Helical" evidence="6">
    <location>
        <begin position="96"/>
        <end position="117"/>
    </location>
</feature>
<evidence type="ECO:0000256" key="5">
    <source>
        <dbReference type="ARBA" id="ARBA00023136"/>
    </source>
</evidence>
<dbReference type="PATRIC" id="fig|272123.3.peg.6073"/>
<dbReference type="CDD" id="cd01949">
    <property type="entry name" value="GGDEF"/>
    <property type="match status" value="1"/>
</dbReference>
<dbReference type="SUPFAM" id="SSF55073">
    <property type="entry name" value="Nucleotide cyclase"/>
    <property type="match status" value="1"/>
</dbReference>
<dbReference type="NCBIfam" id="TIGR00229">
    <property type="entry name" value="sensory_box"/>
    <property type="match status" value="1"/>
</dbReference>
<dbReference type="Pfam" id="PF00990">
    <property type="entry name" value="GGDEF"/>
    <property type="match status" value="1"/>
</dbReference>
<sequence length="626" mass="70347">MWQIKIKNWLFKHRDKKLISLNLLIAIAYNICVIISLEFTSLPGKVAAVWFPSGMTLAAVFLLGNRVFPGIILGSILGLSKNLLGLTPPLSILNFILLNVICACGNCLQPFAATYLIKQFARHENIFNQVNSIFLFILGAVASPIISATMGITASCLMGTTPWNSYGISWLVWWLTSALAHLIFTPSLLLWKTYLHKKEYYYRRGETLVVLSIILCINWLTYMGGHHLEYTLLPMLIWSVFRLGNFVSSIFVTLVSAIAIFATSQGYGPFVKDEPYQSFMLLQSFTGVFSITALVLSAVIDERQVAELSLNQTLATQEIKIKERTAALQQSESQLNGFFSSASIGMCILDQELRYIRVNEIIAEINGISVADHLGKKIQEILPQLSPDIEYICQQVIATGKPIRNQEISFKFHPQVGISRTWLASYFPIFDADSIPFAVGVVVMEISDRKQLELQLQQQVRLDGLTQIANRRHFDEVLFKEWQRCIRTQQPLSLLICDADEFKAYNDAYGHPMGDSCLIQIAQILKINVQRPNDLVARYGGEEFAILLPETTSEGAFHIANSIQEHIHQVNIPHPRSRVCDHVTLSIGIATCIPVAETRPEEIVITADQALYEAKNQGRDRIVLKI</sequence>
<dbReference type="PROSITE" id="PS50887">
    <property type="entry name" value="GGDEF"/>
    <property type="match status" value="1"/>
</dbReference>
<dbReference type="KEGG" id="acy:Anacy_5616"/>
<keyword evidence="9" id="KW-1185">Reference proteome</keyword>
<dbReference type="InterPro" id="IPR029787">
    <property type="entry name" value="Nucleotide_cyclase"/>
</dbReference>
<feature type="transmembrane region" description="Helical" evidence="6">
    <location>
        <begin position="46"/>
        <end position="64"/>
    </location>
</feature>
<dbReference type="OrthoDB" id="453368at2"/>
<feature type="transmembrane region" description="Helical" evidence="6">
    <location>
        <begin position="245"/>
        <end position="267"/>
    </location>
</feature>
<dbReference type="AlphaFoldDB" id="K9ZQ47"/>
<dbReference type="GO" id="GO:0043709">
    <property type="term" value="P:cell adhesion involved in single-species biofilm formation"/>
    <property type="evidence" value="ECO:0007669"/>
    <property type="project" value="TreeGrafter"/>
</dbReference>
<organism evidence="8 9">
    <name type="scientific">Anabaena cylindrica (strain ATCC 27899 / PCC 7122)</name>
    <dbReference type="NCBI Taxonomy" id="272123"/>
    <lineage>
        <taxon>Bacteria</taxon>
        <taxon>Bacillati</taxon>
        <taxon>Cyanobacteriota</taxon>
        <taxon>Cyanophyceae</taxon>
        <taxon>Nostocales</taxon>
        <taxon>Nostocaceae</taxon>
        <taxon>Anabaena</taxon>
    </lineage>
</organism>
<dbReference type="InterPro" id="IPR000014">
    <property type="entry name" value="PAS"/>
</dbReference>
<name>K9ZQ47_ANACC</name>
<dbReference type="Proteomes" id="UP000010474">
    <property type="component" value="Chromosome"/>
</dbReference>
<dbReference type="InterPro" id="IPR013656">
    <property type="entry name" value="PAS_4"/>
</dbReference>
<keyword evidence="4 6" id="KW-1133">Transmembrane helix</keyword>
<evidence type="ECO:0000259" key="7">
    <source>
        <dbReference type="PROSITE" id="PS50887"/>
    </source>
</evidence>
<dbReference type="HOGENOM" id="CLU_022985_0_0_3"/>
<evidence type="ECO:0000313" key="8">
    <source>
        <dbReference type="EMBL" id="AFZ60924.1"/>
    </source>
</evidence>
<dbReference type="InterPro" id="IPR000160">
    <property type="entry name" value="GGDEF_dom"/>
</dbReference>
<evidence type="ECO:0000256" key="4">
    <source>
        <dbReference type="ARBA" id="ARBA00022989"/>
    </source>
</evidence>
<dbReference type="STRING" id="272123.Anacy_5616"/>
<dbReference type="InterPro" id="IPR007895">
    <property type="entry name" value="MASE1"/>
</dbReference>
<dbReference type="Pfam" id="PF08448">
    <property type="entry name" value="PAS_4"/>
    <property type="match status" value="1"/>
</dbReference>
<protein>
    <submittedName>
        <fullName evidence="8">Diguanylate cyclase with PAS/PAC sensor</fullName>
    </submittedName>
</protein>
<dbReference type="RefSeq" id="WP_015217536.1">
    <property type="nucleotide sequence ID" value="NC_019771.1"/>
</dbReference>
<feature type="transmembrane region" description="Helical" evidence="6">
    <location>
        <begin position="71"/>
        <end position="90"/>
    </location>
</feature>
<feature type="transmembrane region" description="Helical" evidence="6">
    <location>
        <begin position="129"/>
        <end position="152"/>
    </location>
</feature>
<dbReference type="GO" id="GO:0005886">
    <property type="term" value="C:plasma membrane"/>
    <property type="evidence" value="ECO:0007669"/>
    <property type="project" value="UniProtKB-SubCell"/>
</dbReference>
<dbReference type="FunFam" id="3.30.70.270:FF:000001">
    <property type="entry name" value="Diguanylate cyclase domain protein"/>
    <property type="match status" value="1"/>
</dbReference>
<dbReference type="CDD" id="cd00130">
    <property type="entry name" value="PAS"/>
    <property type="match status" value="1"/>
</dbReference>
<dbReference type="SMART" id="SM00267">
    <property type="entry name" value="GGDEF"/>
    <property type="match status" value="1"/>
</dbReference>
<dbReference type="PANTHER" id="PTHR45138:SF9">
    <property type="entry name" value="DIGUANYLATE CYCLASE DGCM-RELATED"/>
    <property type="match status" value="1"/>
</dbReference>
<keyword evidence="3 6" id="KW-0812">Transmembrane</keyword>
<dbReference type="GO" id="GO:1902201">
    <property type="term" value="P:negative regulation of bacterial-type flagellum-dependent cell motility"/>
    <property type="evidence" value="ECO:0007669"/>
    <property type="project" value="TreeGrafter"/>
</dbReference>
<evidence type="ECO:0000256" key="3">
    <source>
        <dbReference type="ARBA" id="ARBA00022692"/>
    </source>
</evidence>
<dbReference type="InterPro" id="IPR035965">
    <property type="entry name" value="PAS-like_dom_sf"/>
</dbReference>
<dbReference type="Gene3D" id="3.30.70.270">
    <property type="match status" value="1"/>
</dbReference>
<dbReference type="EMBL" id="CP003659">
    <property type="protein sequence ID" value="AFZ60924.1"/>
    <property type="molecule type" value="Genomic_DNA"/>
</dbReference>
<feature type="domain" description="GGDEF" evidence="7">
    <location>
        <begin position="490"/>
        <end position="626"/>
    </location>
</feature>
<proteinExistence type="predicted"/>
<dbReference type="InterPro" id="IPR043128">
    <property type="entry name" value="Rev_trsase/Diguanyl_cyclase"/>
</dbReference>